<dbReference type="SUPFAM" id="SSF109604">
    <property type="entry name" value="HD-domain/PDEase-like"/>
    <property type="match status" value="1"/>
</dbReference>
<keyword evidence="6" id="KW-0479">Metal-binding</keyword>
<evidence type="ECO:0000259" key="8">
    <source>
        <dbReference type="SMART" id="SM00471"/>
    </source>
</evidence>
<comment type="cofactor">
    <cofactor evidence="3">
        <name>Co(2+)</name>
        <dbReference type="ChEBI" id="CHEBI:48828"/>
    </cofactor>
</comment>
<evidence type="ECO:0000313" key="10">
    <source>
        <dbReference type="Proteomes" id="UP000018439"/>
    </source>
</evidence>
<dbReference type="PANTHER" id="PTHR11845">
    <property type="entry name" value="5'-DEOXYNUCLEOTIDASE HDDC2"/>
    <property type="match status" value="1"/>
</dbReference>
<dbReference type="Gene3D" id="1.10.3210.10">
    <property type="entry name" value="Hypothetical protein af1432"/>
    <property type="match status" value="1"/>
</dbReference>
<dbReference type="GO" id="GO:0002953">
    <property type="term" value="F:5'-deoxynucleotidase activity"/>
    <property type="evidence" value="ECO:0007669"/>
    <property type="project" value="UniProtKB-EC"/>
</dbReference>
<keyword evidence="10" id="KW-1185">Reference proteome</keyword>
<dbReference type="InterPro" id="IPR006674">
    <property type="entry name" value="HD_domain"/>
</dbReference>
<dbReference type="SMART" id="SM00471">
    <property type="entry name" value="HDc"/>
    <property type="match status" value="1"/>
</dbReference>
<proteinExistence type="predicted"/>
<keyword evidence="7 9" id="KW-0378">Hydrolase</keyword>
<evidence type="ECO:0000256" key="5">
    <source>
        <dbReference type="ARBA" id="ARBA00012964"/>
    </source>
</evidence>
<dbReference type="OrthoDB" id="9796032at2"/>
<sequence length="200" mass="23485">MEQLNRLHKQIQFIHEVDKIKYILRRTRLFNSDRAENDAEHSWHLSIMAMVLAEHSNEPIDLLKVIKMVLIHDVVEIDAGDVFFFDKTQKHDNRPEEMEAAKRIFGLLPADQAEELISIWLEFEKGKSVEARFAKTLDRLEPMLQNASNQGGTWEEYNVKYDEVLDSKRIMKDTATPLWEYTQALLKECVKEGILKENEE</sequence>
<evidence type="ECO:0000256" key="7">
    <source>
        <dbReference type="ARBA" id="ARBA00022801"/>
    </source>
</evidence>
<gene>
    <name evidence="9" type="ORF">Bcop_1457</name>
</gene>
<evidence type="ECO:0000256" key="4">
    <source>
        <dbReference type="ARBA" id="ARBA00011738"/>
    </source>
</evidence>
<dbReference type="STRING" id="679937.Bcop_1457"/>
<dbReference type="GO" id="GO:0005737">
    <property type="term" value="C:cytoplasm"/>
    <property type="evidence" value="ECO:0007669"/>
    <property type="project" value="TreeGrafter"/>
</dbReference>
<accession>F3ZPR5</accession>
<dbReference type="GO" id="GO:0046872">
    <property type="term" value="F:metal ion binding"/>
    <property type="evidence" value="ECO:0007669"/>
    <property type="project" value="UniProtKB-KW"/>
</dbReference>
<dbReference type="Pfam" id="PF13023">
    <property type="entry name" value="HD_3"/>
    <property type="match status" value="1"/>
</dbReference>
<protein>
    <recommendedName>
        <fullName evidence="5">5'-deoxynucleotidase</fullName>
        <ecNumber evidence="5">3.1.3.89</ecNumber>
    </recommendedName>
</protein>
<reference evidence="9 10" key="1">
    <citation type="journal article" date="2011" name="Stand. Genomic Sci.">
        <title>Non-contiguous finished genome sequence of Bacteroides coprosuis type strain (PC139).</title>
        <authorList>
            <person name="Land M."/>
            <person name="Held B."/>
            <person name="Gronow S."/>
            <person name="Abt B."/>
            <person name="Lucas S."/>
            <person name="Del Rio T.G."/>
            <person name="Nolan M."/>
            <person name="Tice H."/>
            <person name="Cheng J.F."/>
            <person name="Pitluck S."/>
            <person name="Liolios K."/>
            <person name="Pagani I."/>
            <person name="Ivanova N."/>
            <person name="Mavromatis K."/>
            <person name="Mikhailova N."/>
            <person name="Pati A."/>
            <person name="Tapia R."/>
            <person name="Han C."/>
            <person name="Goodwin L."/>
            <person name="Chen A."/>
            <person name="Palaniappan K."/>
            <person name="Hauser L."/>
            <person name="Brambilla E.M."/>
            <person name="Rohde M."/>
            <person name="Goker M."/>
            <person name="Detter J.C."/>
            <person name="Woyke T."/>
            <person name="Bristow J."/>
            <person name="Eisen J.A."/>
            <person name="Markowitz V."/>
            <person name="Hugenholtz P."/>
            <person name="Kyrpides N.C."/>
            <person name="Klenk H.P."/>
            <person name="Lapidus A."/>
        </authorList>
    </citation>
    <scope>NUCLEOTIDE SEQUENCE [LARGE SCALE GENOMIC DNA]</scope>
    <source>
        <strain evidence="9 10">DSM 18011</strain>
    </source>
</reference>
<dbReference type="EC" id="3.1.3.89" evidence="5"/>
<comment type="catalytic activity">
    <reaction evidence="1">
        <text>a 2'-deoxyribonucleoside 5'-phosphate + H2O = a 2'-deoxyribonucleoside + phosphate</text>
        <dbReference type="Rhea" id="RHEA:36167"/>
        <dbReference type="ChEBI" id="CHEBI:15377"/>
        <dbReference type="ChEBI" id="CHEBI:18274"/>
        <dbReference type="ChEBI" id="CHEBI:43474"/>
        <dbReference type="ChEBI" id="CHEBI:65317"/>
        <dbReference type="EC" id="3.1.3.89"/>
    </reaction>
</comment>
<name>F3ZPR5_9BACE</name>
<evidence type="ECO:0000256" key="2">
    <source>
        <dbReference type="ARBA" id="ARBA00001936"/>
    </source>
</evidence>
<dbReference type="InterPro" id="IPR039356">
    <property type="entry name" value="YfbR/HDDC2"/>
</dbReference>
<feature type="domain" description="HD/PDEase" evidence="8">
    <location>
        <begin position="34"/>
        <end position="152"/>
    </location>
</feature>
<evidence type="ECO:0000256" key="1">
    <source>
        <dbReference type="ARBA" id="ARBA00001638"/>
    </source>
</evidence>
<dbReference type="InterPro" id="IPR003607">
    <property type="entry name" value="HD/PDEase_dom"/>
</dbReference>
<organism evidence="9 10">
    <name type="scientific">Bacteroides coprosuis DSM 18011</name>
    <dbReference type="NCBI Taxonomy" id="679937"/>
    <lineage>
        <taxon>Bacteria</taxon>
        <taxon>Pseudomonadati</taxon>
        <taxon>Bacteroidota</taxon>
        <taxon>Bacteroidia</taxon>
        <taxon>Bacteroidales</taxon>
        <taxon>Bacteroidaceae</taxon>
        <taxon>Bacteroides</taxon>
    </lineage>
</organism>
<dbReference type="Proteomes" id="UP000018439">
    <property type="component" value="Chromosome"/>
</dbReference>
<dbReference type="HOGENOM" id="CLU_039453_5_1_10"/>
<dbReference type="EMBL" id="CM001167">
    <property type="protein sequence ID" value="EGJ71652.1"/>
    <property type="molecule type" value="Genomic_DNA"/>
</dbReference>
<dbReference type="PANTHER" id="PTHR11845:SF13">
    <property type="entry name" value="5'-DEOXYNUCLEOTIDASE HDDC2"/>
    <property type="match status" value="1"/>
</dbReference>
<evidence type="ECO:0000256" key="3">
    <source>
        <dbReference type="ARBA" id="ARBA00001941"/>
    </source>
</evidence>
<dbReference type="AlphaFoldDB" id="F3ZPR5"/>
<evidence type="ECO:0000313" key="9">
    <source>
        <dbReference type="EMBL" id="EGJ71652.1"/>
    </source>
</evidence>
<dbReference type="eggNOG" id="COG1896">
    <property type="taxonomic scope" value="Bacteria"/>
</dbReference>
<comment type="subunit">
    <text evidence="4">Homodimer.</text>
</comment>
<evidence type="ECO:0000256" key="6">
    <source>
        <dbReference type="ARBA" id="ARBA00022723"/>
    </source>
</evidence>
<comment type="cofactor">
    <cofactor evidence="2">
        <name>Mn(2+)</name>
        <dbReference type="ChEBI" id="CHEBI:29035"/>
    </cofactor>
</comment>